<comment type="cofactor">
    <cofactor evidence="1">
        <name>Mg(2+)</name>
        <dbReference type="ChEBI" id="CHEBI:18420"/>
    </cofactor>
</comment>
<evidence type="ECO:0000259" key="8">
    <source>
        <dbReference type="SMART" id="SM00479"/>
    </source>
</evidence>
<evidence type="ECO:0000256" key="4">
    <source>
        <dbReference type="ARBA" id="ARBA00022801"/>
    </source>
</evidence>
<feature type="domain" description="Exonuclease" evidence="8">
    <location>
        <begin position="600"/>
        <end position="767"/>
    </location>
</feature>
<dbReference type="PANTHER" id="PTHR13058:SF22">
    <property type="entry name" value="EXODEOXYRIBONUCLEASE III"/>
    <property type="match status" value="1"/>
</dbReference>
<dbReference type="SUPFAM" id="SSF53098">
    <property type="entry name" value="Ribonuclease H-like"/>
    <property type="match status" value="1"/>
</dbReference>
<dbReference type="AlphaFoldDB" id="A0A8B6C246"/>
<sequence>MGRNRGYFRNEKQFKRRENVSATQVRRWNIHQLDREHGYCSGLPQTTNPVRPDECVTRDFPDLSFVEKNVNVGDSDDWREGRRVVELSVLADGLAGCKMCNNPLSLSHTTRVLNYGLGALLKIQCMNTVCHFVNTVPTGKRHQQVFDMNTKLATGVLHAGIGITQINSLLTSLNIPAVSHAMLDRRQRETGDALEAMAQKSTKEWMIEEQRLTSEQTGDDELAVSVDAGWQKRGSGKAYDSLSGHCSMIGKHTGKITNYKVRSRSCRVCSSAASRNEPAEDHDCRKNWEGSAKAMEQDMIVEMVSECNAKGFKTGTVIGDDDSTTIARLRRHVDANIKKISDKNHVKKNFSKTLYKLQNSNKSLTSTIIKYLKKCFNYVIAQNHGNTIVMEKALKSLSKHPFGDHSQCNKSWCRFITNPQEVYKSLTNGNPIQDKKLKETLTEVFDSYISHAEKLASLGSTQANESFNKTVGSKAPKSHHYSGSASLNYRVAGSVLQKNIGYTYVSLVHKRMGLSPGAHTIRLAQLKDLQSRKRRAIATTRKAKIKRLALKSKKSNSYAASELREGDSYRSCVALKSHDITEIPAPRIPPADVEIPDDVAYVCFDLETTGLGRNSHITQMAAVCGDKQWQCYVKPKVPISSSASEVTGITVRNGRMHHNGKFVESTNISSALDAFIDFFSKIGSGICLYGHNIKSFDCHVLFNALEAVGKIEKFNNSVSGFLDTKLLFRSQHPGLSSYSQQSLVSHFLQQEYSAHNAMDDLMHSFAMKV</sequence>
<reference evidence="9" key="1">
    <citation type="submission" date="2018-11" db="EMBL/GenBank/DDBJ databases">
        <authorList>
            <person name="Alioto T."/>
            <person name="Alioto T."/>
        </authorList>
    </citation>
    <scope>NUCLEOTIDE SEQUENCE</scope>
</reference>
<comment type="caution">
    <text evidence="9">The sequence shown here is derived from an EMBL/GenBank/DDBJ whole genome shotgun (WGS) entry which is preliminary data.</text>
</comment>
<evidence type="ECO:0000256" key="2">
    <source>
        <dbReference type="ARBA" id="ARBA00022722"/>
    </source>
</evidence>
<proteinExistence type="inferred from homology"/>
<keyword evidence="6" id="KW-0460">Magnesium</keyword>
<dbReference type="Gene3D" id="3.30.420.10">
    <property type="entry name" value="Ribonuclease H-like superfamily/Ribonuclease H"/>
    <property type="match status" value="1"/>
</dbReference>
<evidence type="ECO:0000313" key="10">
    <source>
        <dbReference type="Proteomes" id="UP000596742"/>
    </source>
</evidence>
<dbReference type="InterPro" id="IPR040393">
    <property type="entry name" value="TREX1/2"/>
</dbReference>
<dbReference type="GO" id="GO:0003676">
    <property type="term" value="F:nucleic acid binding"/>
    <property type="evidence" value="ECO:0007669"/>
    <property type="project" value="InterPro"/>
</dbReference>
<dbReference type="GO" id="GO:0005737">
    <property type="term" value="C:cytoplasm"/>
    <property type="evidence" value="ECO:0007669"/>
    <property type="project" value="TreeGrafter"/>
</dbReference>
<keyword evidence="3" id="KW-0479">Metal-binding</keyword>
<dbReference type="InterPro" id="IPR013520">
    <property type="entry name" value="Ribonucl_H"/>
</dbReference>
<accession>A0A8B6C246</accession>
<gene>
    <name evidence="9" type="ORF">MGAL_10B082201</name>
</gene>
<dbReference type="InterPro" id="IPR012337">
    <property type="entry name" value="RNaseH-like_sf"/>
</dbReference>
<name>A0A8B6C246_MYTGA</name>
<keyword evidence="2" id="KW-0540">Nuclease</keyword>
<evidence type="ECO:0000256" key="7">
    <source>
        <dbReference type="ARBA" id="ARBA00025769"/>
    </source>
</evidence>
<comment type="similarity">
    <text evidence="7">Belongs to the exonuclease superfamily. TREX family.</text>
</comment>
<protein>
    <recommendedName>
        <fullName evidence="8">Exonuclease domain-containing protein</fullName>
    </recommendedName>
</protein>
<dbReference type="EMBL" id="UYJE01001062">
    <property type="protein sequence ID" value="VDH98875.1"/>
    <property type="molecule type" value="Genomic_DNA"/>
</dbReference>
<dbReference type="InterPro" id="IPR036397">
    <property type="entry name" value="RNaseH_sf"/>
</dbReference>
<keyword evidence="5" id="KW-0269">Exonuclease</keyword>
<dbReference type="GO" id="GO:0008296">
    <property type="term" value="F:3'-5'-DNA exonuclease activity"/>
    <property type="evidence" value="ECO:0007669"/>
    <property type="project" value="TreeGrafter"/>
</dbReference>
<dbReference type="CDD" id="cd06127">
    <property type="entry name" value="DEDDh"/>
    <property type="match status" value="1"/>
</dbReference>
<dbReference type="Proteomes" id="UP000596742">
    <property type="component" value="Unassembled WGS sequence"/>
</dbReference>
<keyword evidence="10" id="KW-1185">Reference proteome</keyword>
<dbReference type="Pfam" id="PF20700">
    <property type="entry name" value="Mutator"/>
    <property type="match status" value="1"/>
</dbReference>
<organism evidence="9 10">
    <name type="scientific">Mytilus galloprovincialis</name>
    <name type="common">Mediterranean mussel</name>
    <dbReference type="NCBI Taxonomy" id="29158"/>
    <lineage>
        <taxon>Eukaryota</taxon>
        <taxon>Metazoa</taxon>
        <taxon>Spiralia</taxon>
        <taxon>Lophotrochozoa</taxon>
        <taxon>Mollusca</taxon>
        <taxon>Bivalvia</taxon>
        <taxon>Autobranchia</taxon>
        <taxon>Pteriomorphia</taxon>
        <taxon>Mytilida</taxon>
        <taxon>Mytiloidea</taxon>
        <taxon>Mytilidae</taxon>
        <taxon>Mytilinae</taxon>
        <taxon>Mytilus</taxon>
    </lineage>
</organism>
<dbReference type="GO" id="GO:0046872">
    <property type="term" value="F:metal ion binding"/>
    <property type="evidence" value="ECO:0007669"/>
    <property type="project" value="UniProtKB-KW"/>
</dbReference>
<dbReference type="Pfam" id="PF00929">
    <property type="entry name" value="RNase_T"/>
    <property type="match status" value="1"/>
</dbReference>
<dbReference type="OrthoDB" id="6056408at2759"/>
<dbReference type="SMART" id="SM00479">
    <property type="entry name" value="EXOIII"/>
    <property type="match status" value="1"/>
</dbReference>
<evidence type="ECO:0000313" key="9">
    <source>
        <dbReference type="EMBL" id="VDH98875.1"/>
    </source>
</evidence>
<dbReference type="PANTHER" id="PTHR13058">
    <property type="entry name" value="THREE PRIME REPAIR EXONUCLEASE 1, 2"/>
    <property type="match status" value="1"/>
</dbReference>
<keyword evidence="4" id="KW-0378">Hydrolase</keyword>
<evidence type="ECO:0000256" key="6">
    <source>
        <dbReference type="ARBA" id="ARBA00022842"/>
    </source>
</evidence>
<dbReference type="GO" id="GO:0006308">
    <property type="term" value="P:DNA catabolic process"/>
    <property type="evidence" value="ECO:0007669"/>
    <property type="project" value="TreeGrafter"/>
</dbReference>
<evidence type="ECO:0000256" key="3">
    <source>
        <dbReference type="ARBA" id="ARBA00022723"/>
    </source>
</evidence>
<evidence type="ECO:0000256" key="1">
    <source>
        <dbReference type="ARBA" id="ARBA00001946"/>
    </source>
</evidence>
<dbReference type="InterPro" id="IPR049012">
    <property type="entry name" value="Mutator_transp_dom"/>
</dbReference>
<evidence type="ECO:0000256" key="5">
    <source>
        <dbReference type="ARBA" id="ARBA00022839"/>
    </source>
</evidence>